<protein>
    <recommendedName>
        <fullName evidence="7">Flagellar L-ring protein</fullName>
    </recommendedName>
    <alternativeName>
        <fullName evidence="7">Basal body L-ring protein</fullName>
    </alternativeName>
</protein>
<dbReference type="HAMAP" id="MF_00415">
    <property type="entry name" value="FlgH"/>
    <property type="match status" value="1"/>
</dbReference>
<dbReference type="RefSeq" id="WP_069688494.1">
    <property type="nucleotide sequence ID" value="NZ_CP017147.1"/>
</dbReference>
<keyword evidence="6 7" id="KW-0998">Cell outer membrane</keyword>
<dbReference type="KEGG" id="bvv:BHK69_01070"/>
<dbReference type="AlphaFoldDB" id="A0A1D7TVY0"/>
<comment type="subunit">
    <text evidence="7">The basal body constitutes a major portion of the flagellar organelle and consists of four rings (L,P,S, and M) mounted on a central rod.</text>
</comment>
<dbReference type="PRINTS" id="PR01008">
    <property type="entry name" value="FLGLRINGFLGH"/>
</dbReference>
<proteinExistence type="inferred from homology"/>
<evidence type="ECO:0000256" key="6">
    <source>
        <dbReference type="ARBA" id="ARBA00023237"/>
    </source>
</evidence>
<keyword evidence="3 7" id="KW-0732">Signal</keyword>
<accession>A0A1D7TVY0</accession>
<dbReference type="GO" id="GO:0003774">
    <property type="term" value="F:cytoskeletal motor activity"/>
    <property type="evidence" value="ECO:0007669"/>
    <property type="project" value="InterPro"/>
</dbReference>
<dbReference type="GO" id="GO:0009427">
    <property type="term" value="C:bacterial-type flagellum basal body, distal rod, L ring"/>
    <property type="evidence" value="ECO:0007669"/>
    <property type="project" value="InterPro"/>
</dbReference>
<comment type="function">
    <text evidence="1 7">Assembles around the rod to form the L-ring and probably protects the motor/basal body from shearing forces during rotation.</text>
</comment>
<dbReference type="Pfam" id="PF02107">
    <property type="entry name" value="FlgH"/>
    <property type="match status" value="1"/>
</dbReference>
<keyword evidence="7" id="KW-0449">Lipoprotein</keyword>
<sequence length="234" mass="25387">MKALILAACAVTLGGCSQDLAELNREPQLSRVGSGLSTPREAIPVSQQSGRLVDVSFNSIYTRHSEDLFRDTRAMKLGDVVTVRISIKDKAKLDNNSNRSRNSVAKFGLDFLAAFGGNSSSANISSNVDSESSSRGKGLTDRSEEVDLSIAAVVTEILPNGNLMINGSQEVRVNYDMRVLNIAGMVRPRDITGTNTISYDKIAEARISYGGRGRGMEVQQPGWGHQVYDRVMPF</sequence>
<comment type="subcellular location">
    <subcellularLocation>
        <location evidence="7">Cell outer membrane</location>
        <topology evidence="7">Lipid-anchor</topology>
    </subcellularLocation>
    <subcellularLocation>
        <location evidence="7">Bacterial flagellum basal body</location>
    </subcellularLocation>
</comment>
<dbReference type="InterPro" id="IPR000527">
    <property type="entry name" value="Flag_Lring"/>
</dbReference>
<dbReference type="PANTHER" id="PTHR34933">
    <property type="entry name" value="FLAGELLAR L-RING PROTEIN"/>
    <property type="match status" value="1"/>
</dbReference>
<dbReference type="EMBL" id="CP017147">
    <property type="protein sequence ID" value="AOO79270.1"/>
    <property type="molecule type" value="Genomic_DNA"/>
</dbReference>
<evidence type="ECO:0000256" key="5">
    <source>
        <dbReference type="ARBA" id="ARBA00023143"/>
    </source>
</evidence>
<keyword evidence="4 7" id="KW-0472">Membrane</keyword>
<evidence type="ECO:0000256" key="4">
    <source>
        <dbReference type="ARBA" id="ARBA00023136"/>
    </source>
</evidence>
<evidence type="ECO:0000313" key="9">
    <source>
        <dbReference type="Proteomes" id="UP000094969"/>
    </source>
</evidence>
<dbReference type="GO" id="GO:0071973">
    <property type="term" value="P:bacterial-type flagellum-dependent cell motility"/>
    <property type="evidence" value="ECO:0007669"/>
    <property type="project" value="InterPro"/>
</dbReference>
<evidence type="ECO:0000256" key="7">
    <source>
        <dbReference type="HAMAP-Rule" id="MF_00415"/>
    </source>
</evidence>
<dbReference type="GO" id="GO:0009279">
    <property type="term" value="C:cell outer membrane"/>
    <property type="evidence" value="ECO:0007669"/>
    <property type="project" value="UniProtKB-SubCell"/>
</dbReference>
<evidence type="ECO:0000256" key="3">
    <source>
        <dbReference type="ARBA" id="ARBA00022729"/>
    </source>
</evidence>
<organism evidence="8 9">
    <name type="scientific">Bosea vaviloviae</name>
    <dbReference type="NCBI Taxonomy" id="1526658"/>
    <lineage>
        <taxon>Bacteria</taxon>
        <taxon>Pseudomonadati</taxon>
        <taxon>Pseudomonadota</taxon>
        <taxon>Alphaproteobacteria</taxon>
        <taxon>Hyphomicrobiales</taxon>
        <taxon>Boseaceae</taxon>
        <taxon>Bosea</taxon>
    </lineage>
</organism>
<dbReference type="Proteomes" id="UP000094969">
    <property type="component" value="Chromosome"/>
</dbReference>
<evidence type="ECO:0000313" key="8">
    <source>
        <dbReference type="EMBL" id="AOO79270.1"/>
    </source>
</evidence>
<evidence type="ECO:0000256" key="1">
    <source>
        <dbReference type="ARBA" id="ARBA00002591"/>
    </source>
</evidence>
<comment type="similarity">
    <text evidence="2 7">Belongs to the FlgH family.</text>
</comment>
<dbReference type="OrthoDB" id="9789227at2"/>
<keyword evidence="9" id="KW-1185">Reference proteome</keyword>
<gene>
    <name evidence="7" type="primary">flgH</name>
    <name evidence="8" type="ORF">BHK69_01070</name>
</gene>
<dbReference type="PROSITE" id="PS51257">
    <property type="entry name" value="PROKAR_LIPOPROTEIN"/>
    <property type="match status" value="1"/>
</dbReference>
<dbReference type="PANTHER" id="PTHR34933:SF1">
    <property type="entry name" value="FLAGELLAR L-RING PROTEIN"/>
    <property type="match status" value="1"/>
</dbReference>
<name>A0A1D7TVY0_9HYPH</name>
<evidence type="ECO:0000256" key="2">
    <source>
        <dbReference type="ARBA" id="ARBA00006929"/>
    </source>
</evidence>
<dbReference type="STRING" id="1526658.BHK69_01070"/>
<keyword evidence="5 7" id="KW-0975">Bacterial flagellum</keyword>
<reference evidence="8 9" key="1">
    <citation type="journal article" date="2015" name="Antonie Van Leeuwenhoek">
        <title>Bosea vaviloviae sp. nov., a new species of slow-growing rhizobia isolated from nodules of the relict species Vavilovia formosa (Stev.) Fed.</title>
        <authorList>
            <person name="Safronova V.I."/>
            <person name="Kuznetsova I.G."/>
            <person name="Sazanova A.L."/>
            <person name="Kimeklis A.K."/>
            <person name="Belimov A.A."/>
            <person name="Andronov E.E."/>
            <person name="Pinaev A.G."/>
            <person name="Chizhevskaya E.P."/>
            <person name="Pukhaev A.R."/>
            <person name="Popov K.P."/>
            <person name="Willems A."/>
            <person name="Tikhonovich I.A."/>
        </authorList>
    </citation>
    <scope>NUCLEOTIDE SEQUENCE [LARGE SCALE GENOMIC DNA]</scope>
    <source>
        <strain evidence="8 9">Vaf18</strain>
    </source>
</reference>
<dbReference type="NCBIfam" id="NF001305">
    <property type="entry name" value="PRK00249.1-5"/>
    <property type="match status" value="1"/>
</dbReference>